<reference evidence="4" key="1">
    <citation type="journal article" date="2012" name="PLoS ONE">
        <title>Gene sets for utilization of primary and secondary nutrition supplies in the distal gut of endangered iberian lynx.</title>
        <authorList>
            <person name="Alcaide M."/>
            <person name="Messina E."/>
            <person name="Richter M."/>
            <person name="Bargiela R."/>
            <person name="Peplies J."/>
            <person name="Huws S.A."/>
            <person name="Newbold C.J."/>
            <person name="Golyshin P.N."/>
            <person name="Simon M.A."/>
            <person name="Lopez G."/>
            <person name="Yakimov M.M."/>
            <person name="Ferrer M."/>
        </authorList>
    </citation>
    <scope>NUCLEOTIDE SEQUENCE</scope>
</reference>
<evidence type="ECO:0000256" key="2">
    <source>
        <dbReference type="ARBA" id="ARBA00023002"/>
    </source>
</evidence>
<dbReference type="Pfam" id="PF04166">
    <property type="entry name" value="PdxA"/>
    <property type="match status" value="1"/>
</dbReference>
<dbReference type="AlphaFoldDB" id="J9H0K4"/>
<organism evidence="4">
    <name type="scientific">gut metagenome</name>
    <dbReference type="NCBI Taxonomy" id="749906"/>
    <lineage>
        <taxon>unclassified sequences</taxon>
        <taxon>metagenomes</taxon>
        <taxon>organismal metagenomes</taxon>
    </lineage>
</organism>
<dbReference type="GO" id="GO:0016491">
    <property type="term" value="F:oxidoreductase activity"/>
    <property type="evidence" value="ECO:0007669"/>
    <property type="project" value="UniProtKB-KW"/>
</dbReference>
<gene>
    <name evidence="4" type="ORF">EVA_02719</name>
</gene>
<dbReference type="PANTHER" id="PTHR30004">
    <property type="entry name" value="4-HYDROXYTHREONINE-4-PHOSPHATE DEHYDROGENASE"/>
    <property type="match status" value="1"/>
</dbReference>
<protein>
    <submittedName>
        <fullName evidence="4">4-hydroxythreonine-4-phosphate dehydrogenase</fullName>
    </submittedName>
</protein>
<sequence>MPDKNTHTPQSKAGVPLLRIGITQGDANGVGIELILKTFSETGMFDFCIPVVYGCAKVVNQHRKTLGINLSYRLIPTAAEATARQLNFINCSDVEIPVEFGKQSPDAGHAAFVSLEQAVHDLTAGHIDALVTGPINKASIQSSNFRFVGHTEYLQDRTGTTDSEPLMILCNDFMRVSLVTTHLPISEVATAITQEKIEKKGRLLYQSLR</sequence>
<keyword evidence="1" id="KW-0479">Metal-binding</keyword>
<dbReference type="EMBL" id="AMCI01000446">
    <property type="protein sequence ID" value="EJX09173.1"/>
    <property type="molecule type" value="Genomic_DNA"/>
</dbReference>
<keyword evidence="2" id="KW-0560">Oxidoreductase</keyword>
<accession>J9H0K4</accession>
<evidence type="ECO:0000256" key="3">
    <source>
        <dbReference type="ARBA" id="ARBA00023027"/>
    </source>
</evidence>
<dbReference type="PANTHER" id="PTHR30004:SF6">
    <property type="entry name" value="D-THREONATE 4-PHOSPHATE DEHYDROGENASE"/>
    <property type="match status" value="1"/>
</dbReference>
<dbReference type="GO" id="GO:0046872">
    <property type="term" value="F:metal ion binding"/>
    <property type="evidence" value="ECO:0007669"/>
    <property type="project" value="UniProtKB-KW"/>
</dbReference>
<dbReference type="GO" id="GO:0051287">
    <property type="term" value="F:NAD binding"/>
    <property type="evidence" value="ECO:0007669"/>
    <property type="project" value="InterPro"/>
</dbReference>
<feature type="non-terminal residue" evidence="4">
    <location>
        <position position="209"/>
    </location>
</feature>
<comment type="caution">
    <text evidence="4">The sequence shown here is derived from an EMBL/GenBank/DDBJ whole genome shotgun (WGS) entry which is preliminary data.</text>
</comment>
<name>J9H0K4_9ZZZZ</name>
<dbReference type="InterPro" id="IPR005255">
    <property type="entry name" value="PdxA_fam"/>
</dbReference>
<dbReference type="SUPFAM" id="SSF53659">
    <property type="entry name" value="Isocitrate/Isopropylmalate dehydrogenase-like"/>
    <property type="match status" value="1"/>
</dbReference>
<evidence type="ECO:0000256" key="1">
    <source>
        <dbReference type="ARBA" id="ARBA00022723"/>
    </source>
</evidence>
<dbReference type="Gene3D" id="3.40.718.10">
    <property type="entry name" value="Isopropylmalate Dehydrogenase"/>
    <property type="match status" value="1"/>
</dbReference>
<proteinExistence type="predicted"/>
<keyword evidence="3" id="KW-0520">NAD</keyword>
<evidence type="ECO:0000313" key="4">
    <source>
        <dbReference type="EMBL" id="EJX09173.1"/>
    </source>
</evidence>